<evidence type="ECO:0000313" key="3">
    <source>
        <dbReference type="Proteomes" id="UP001162131"/>
    </source>
</evidence>
<name>A0AAU9IG16_9CILI</name>
<evidence type="ECO:0000256" key="1">
    <source>
        <dbReference type="ARBA" id="ARBA00022737"/>
    </source>
</evidence>
<evidence type="ECO:0008006" key="4">
    <source>
        <dbReference type="Google" id="ProtNLM"/>
    </source>
</evidence>
<sequence length="427" mass="49101">MGNANCSRCCQGADKKCELDLKSSIILQSYNHLRRSVNLGSQPSEATSTSPDSQQEIAAVKIKNAWQIYRNIKQYQHIKKLCQPNNNYFTSESIKETIKSAPLSTKRKKKGTFTYKSGATYDGEWVGGFRDGQGVMIWPDGCIYQGEFSFGYPFGEGKFTHVDQEIYEGRWRNPYASGNHPFNSGSKSFLESIVNGKRDGYLWLWYKHEAMKSIPPKQRSSKFSLDHCRKVGNLQLNFKKIQKLLEEPIALLKAEFKENFNEKYKETRIEGGIRYFGELSEGKRHGKGRNLWENGDMYEGQWENDTQTGAGKNTWTDGSSYVGYYKENLKEGIGHYIWDDGTQYIGEWKNNQIHGVGKYMWADGRQYLGWWDSGVMNGFGIFTWKDGKKYEGDWEQGKKHGNGYTITNDGKISQDRWEHGKMIKLGN</sequence>
<proteinExistence type="predicted"/>
<organism evidence="2 3">
    <name type="scientific">Blepharisma stoltei</name>
    <dbReference type="NCBI Taxonomy" id="1481888"/>
    <lineage>
        <taxon>Eukaryota</taxon>
        <taxon>Sar</taxon>
        <taxon>Alveolata</taxon>
        <taxon>Ciliophora</taxon>
        <taxon>Postciliodesmatophora</taxon>
        <taxon>Heterotrichea</taxon>
        <taxon>Heterotrichida</taxon>
        <taxon>Blepharismidae</taxon>
        <taxon>Blepharisma</taxon>
    </lineage>
</organism>
<dbReference type="EMBL" id="CAJZBQ010000005">
    <property type="protein sequence ID" value="CAG9312202.1"/>
    <property type="molecule type" value="Genomic_DNA"/>
</dbReference>
<dbReference type="AlphaFoldDB" id="A0AAU9IG16"/>
<dbReference type="SMART" id="SM00698">
    <property type="entry name" value="MORN"/>
    <property type="match status" value="8"/>
</dbReference>
<dbReference type="InterPro" id="IPR003409">
    <property type="entry name" value="MORN"/>
</dbReference>
<dbReference type="PANTHER" id="PTHR23084">
    <property type="entry name" value="PHOSPHATIDYLINOSITOL-4-PHOSPHATE 5-KINASE RELATED"/>
    <property type="match status" value="1"/>
</dbReference>
<reference evidence="2" key="1">
    <citation type="submission" date="2021-09" db="EMBL/GenBank/DDBJ databases">
        <authorList>
            <consortium name="AG Swart"/>
            <person name="Singh M."/>
            <person name="Singh A."/>
            <person name="Seah K."/>
            <person name="Emmerich C."/>
        </authorList>
    </citation>
    <scope>NUCLEOTIDE SEQUENCE</scope>
    <source>
        <strain evidence="2">ATCC30299</strain>
    </source>
</reference>
<keyword evidence="1" id="KW-0677">Repeat</keyword>
<dbReference type="SUPFAM" id="SSF82185">
    <property type="entry name" value="Histone H3 K4-specific methyltransferase SET7/9 N-terminal domain"/>
    <property type="match status" value="3"/>
</dbReference>
<dbReference type="Pfam" id="PF02493">
    <property type="entry name" value="MORN"/>
    <property type="match status" value="8"/>
</dbReference>
<protein>
    <recommendedName>
        <fullName evidence="4">MORN repeat protein</fullName>
    </recommendedName>
</protein>
<dbReference type="PANTHER" id="PTHR23084:SF179">
    <property type="entry name" value="OS10G0565000 PROTEIN"/>
    <property type="match status" value="1"/>
</dbReference>
<dbReference type="Proteomes" id="UP001162131">
    <property type="component" value="Unassembled WGS sequence"/>
</dbReference>
<accession>A0AAU9IG16</accession>
<dbReference type="Gene3D" id="2.20.110.10">
    <property type="entry name" value="Histone H3 K4-specific methyltransferase SET7/9 N-terminal domain"/>
    <property type="match status" value="4"/>
</dbReference>
<comment type="caution">
    <text evidence="2">The sequence shown here is derived from an EMBL/GenBank/DDBJ whole genome shotgun (WGS) entry which is preliminary data.</text>
</comment>
<evidence type="ECO:0000313" key="2">
    <source>
        <dbReference type="EMBL" id="CAG9312202.1"/>
    </source>
</evidence>
<keyword evidence="3" id="KW-1185">Reference proteome</keyword>
<gene>
    <name evidence="2" type="ORF">BSTOLATCC_MIC5446</name>
</gene>